<reference evidence="1 2" key="1">
    <citation type="journal article" date="2019" name="Int. J. Syst. Evol. Microbiol.">
        <title>The Global Catalogue of Microorganisms (GCM) 10K type strain sequencing project: providing services to taxonomists for standard genome sequencing and annotation.</title>
        <authorList>
            <consortium name="The Broad Institute Genomics Platform"/>
            <consortium name="The Broad Institute Genome Sequencing Center for Infectious Disease"/>
            <person name="Wu L."/>
            <person name="Ma J."/>
        </authorList>
    </citation>
    <scope>NUCLEOTIDE SEQUENCE [LARGE SCALE GENOMIC DNA]</scope>
    <source>
        <strain evidence="1 2">JCM 15976</strain>
    </source>
</reference>
<dbReference type="Proteomes" id="UP001500736">
    <property type="component" value="Unassembled WGS sequence"/>
</dbReference>
<proteinExistence type="predicted"/>
<evidence type="ECO:0000313" key="1">
    <source>
        <dbReference type="EMBL" id="GAA0736315.1"/>
    </source>
</evidence>
<protein>
    <submittedName>
        <fullName evidence="1">DUF1800 domain-containing protein</fullName>
    </submittedName>
</protein>
<keyword evidence="2" id="KW-1185">Reference proteome</keyword>
<comment type="caution">
    <text evidence="1">The sequence shown here is derived from an EMBL/GenBank/DDBJ whole genome shotgun (WGS) entry which is preliminary data.</text>
</comment>
<gene>
    <name evidence="1" type="ORF">GCM10009431_02050</name>
</gene>
<name>A0ABN1JCV9_9FLAO</name>
<accession>A0ABN1JCV9</accession>
<dbReference type="Pfam" id="PF08811">
    <property type="entry name" value="DUF1800"/>
    <property type="match status" value="1"/>
</dbReference>
<dbReference type="EMBL" id="BAAAGF010000001">
    <property type="protein sequence ID" value="GAA0736315.1"/>
    <property type="molecule type" value="Genomic_DNA"/>
</dbReference>
<organism evidence="1 2">
    <name type="scientific">Gaetbulibacter jejuensis</name>
    <dbReference type="NCBI Taxonomy" id="584607"/>
    <lineage>
        <taxon>Bacteria</taxon>
        <taxon>Pseudomonadati</taxon>
        <taxon>Bacteroidota</taxon>
        <taxon>Flavobacteriia</taxon>
        <taxon>Flavobacteriales</taxon>
        <taxon>Flavobacteriaceae</taxon>
        <taxon>Gaetbulibacter</taxon>
    </lineage>
</organism>
<dbReference type="InterPro" id="IPR014917">
    <property type="entry name" value="DUF1800"/>
</dbReference>
<sequence>MNQKHIQHLYWRAGFGITPKQIEQLIGKTKIQVVDTLFKQSSKTTPLVIDLIELESFSVDWLKKSKSIRKDFMKMSREKILEFNGAWMQRLTDTNELLREKMTLFWANHFVVQDSNALFVQQYNNVLRQHALGNFGDFVKAISKEPAMIKYLNTKQNRKQSPNENFARELMELFTLGTGHYTEQDIKQSAKAFTGYNHDFEGDFNLRQRQHDTGFKYFFGKAGKYDGDDIIDIILEQKQCAKFICEKVYKYFVNDSVNSVHIEQMVNQFYPNYNIEKLMRFVFSSDWFYAEEHIGSKIKSPVELIIGINNTVPFKLKNERDSLKIQRILGQVLLSPPNVAGWKGGRSWIDSNTIMIRLRLASVLLNNAFISSKEDGDFVDAYKQRLLKRNKNKLPFQTDAKWSVFESNFSKTKINDLKEYIIQQPLNNGTLSYLNNLNKSSKQDVCIQLMSLPEYQMC</sequence>
<evidence type="ECO:0000313" key="2">
    <source>
        <dbReference type="Proteomes" id="UP001500736"/>
    </source>
</evidence>
<dbReference type="RefSeq" id="WP_343795144.1">
    <property type="nucleotide sequence ID" value="NZ_BAAAGF010000001.1"/>
</dbReference>